<proteinExistence type="predicted"/>
<dbReference type="NCBIfam" id="TIGR01549">
    <property type="entry name" value="HAD-SF-IA-v1"/>
    <property type="match status" value="1"/>
</dbReference>
<keyword evidence="2" id="KW-1185">Reference proteome</keyword>
<dbReference type="InterPro" id="IPR036412">
    <property type="entry name" value="HAD-like_sf"/>
</dbReference>
<dbReference type="EMBL" id="JAGYWB010000014">
    <property type="protein sequence ID" value="KAI0499207.1"/>
    <property type="molecule type" value="Genomic_DNA"/>
</dbReference>
<evidence type="ECO:0000313" key="2">
    <source>
        <dbReference type="Proteomes" id="UP000829196"/>
    </source>
</evidence>
<dbReference type="Pfam" id="PF13242">
    <property type="entry name" value="Hydrolase_like"/>
    <property type="match status" value="1"/>
</dbReference>
<organism evidence="1 2">
    <name type="scientific">Dendrobium nobile</name>
    <name type="common">Orchid</name>
    <dbReference type="NCBI Taxonomy" id="94219"/>
    <lineage>
        <taxon>Eukaryota</taxon>
        <taxon>Viridiplantae</taxon>
        <taxon>Streptophyta</taxon>
        <taxon>Embryophyta</taxon>
        <taxon>Tracheophyta</taxon>
        <taxon>Spermatophyta</taxon>
        <taxon>Magnoliopsida</taxon>
        <taxon>Liliopsida</taxon>
        <taxon>Asparagales</taxon>
        <taxon>Orchidaceae</taxon>
        <taxon>Epidendroideae</taxon>
        <taxon>Malaxideae</taxon>
        <taxon>Dendrobiinae</taxon>
        <taxon>Dendrobium</taxon>
    </lineage>
</organism>
<dbReference type="Proteomes" id="UP000829196">
    <property type="component" value="Unassembled WGS sequence"/>
</dbReference>
<dbReference type="PANTHER" id="PTHR46649:SF5">
    <property type="entry name" value="F14L17.7 PROTEIN"/>
    <property type="match status" value="1"/>
</dbReference>
<dbReference type="Gene3D" id="3.40.50.1000">
    <property type="entry name" value="HAD superfamily/HAD-like"/>
    <property type="match status" value="1"/>
</dbReference>
<reference evidence="1" key="1">
    <citation type="journal article" date="2022" name="Front. Genet.">
        <title>Chromosome-Scale Assembly of the Dendrobium nobile Genome Provides Insights Into the Molecular Mechanism of the Biosynthesis of the Medicinal Active Ingredient of Dendrobium.</title>
        <authorList>
            <person name="Xu Q."/>
            <person name="Niu S.-C."/>
            <person name="Li K.-L."/>
            <person name="Zheng P.-J."/>
            <person name="Zhang X.-J."/>
            <person name="Jia Y."/>
            <person name="Liu Y."/>
            <person name="Niu Y.-X."/>
            <person name="Yu L.-H."/>
            <person name="Chen D.-F."/>
            <person name="Zhang G.-Q."/>
        </authorList>
    </citation>
    <scope>NUCLEOTIDE SEQUENCE</scope>
    <source>
        <tissue evidence="1">Leaf</tissue>
    </source>
</reference>
<gene>
    <name evidence="1" type="ORF">KFK09_020110</name>
</gene>
<comment type="caution">
    <text evidence="1">The sequence shown here is derived from an EMBL/GenBank/DDBJ whole genome shotgun (WGS) entry which is preliminary data.</text>
</comment>
<accession>A0A8T3ASW4</accession>
<dbReference type="AlphaFoldDB" id="A0A8T3ASW4"/>
<evidence type="ECO:0000313" key="1">
    <source>
        <dbReference type="EMBL" id="KAI0499207.1"/>
    </source>
</evidence>
<dbReference type="OrthoDB" id="1694274at2759"/>
<dbReference type="SUPFAM" id="SSF56784">
    <property type="entry name" value="HAD-like"/>
    <property type="match status" value="1"/>
</dbReference>
<dbReference type="InterPro" id="IPR023214">
    <property type="entry name" value="HAD_sf"/>
</dbReference>
<sequence length="92" mass="9905">MLSCFGNIWCSKLRFDAIVVSSEVGYEKPAAGIFLAALDQIGIEAGKVVHVGDDQKADKVGANSVGIDCWLWGSDVKSFSQICERILKQSPS</sequence>
<name>A0A8T3ASW4_DENNO</name>
<dbReference type="InterPro" id="IPR006439">
    <property type="entry name" value="HAD-SF_hydro_IA"/>
</dbReference>
<dbReference type="SMR" id="A0A8T3ASW4"/>
<protein>
    <submittedName>
        <fullName evidence="1">Uncharacterized protein</fullName>
    </submittedName>
</protein>
<dbReference type="PANTHER" id="PTHR46649">
    <property type="match status" value="1"/>
</dbReference>